<sequence>RRQREDVPGGDRLWGDGAGVTGCHDVAGAGGNYWVDYTGSSDSGGADEHSCWRTILRGTPGVATKRHALPLARKVTDFMA</sequence>
<organism evidence="1 2">
    <name type="scientific">Taxus chinensis</name>
    <name type="common">Chinese yew</name>
    <name type="synonym">Taxus wallichiana var. chinensis</name>
    <dbReference type="NCBI Taxonomy" id="29808"/>
    <lineage>
        <taxon>Eukaryota</taxon>
        <taxon>Viridiplantae</taxon>
        <taxon>Streptophyta</taxon>
        <taxon>Embryophyta</taxon>
        <taxon>Tracheophyta</taxon>
        <taxon>Spermatophyta</taxon>
        <taxon>Pinopsida</taxon>
        <taxon>Pinidae</taxon>
        <taxon>Conifers II</taxon>
        <taxon>Cupressales</taxon>
        <taxon>Taxaceae</taxon>
        <taxon>Taxus</taxon>
    </lineage>
</organism>
<evidence type="ECO:0000313" key="2">
    <source>
        <dbReference type="Proteomes" id="UP000824469"/>
    </source>
</evidence>
<protein>
    <submittedName>
        <fullName evidence="1">Uncharacterized protein</fullName>
    </submittedName>
</protein>
<evidence type="ECO:0000313" key="1">
    <source>
        <dbReference type="EMBL" id="KAH9292783.1"/>
    </source>
</evidence>
<accession>A0AA38C4R0</accession>
<proteinExistence type="predicted"/>
<gene>
    <name evidence="1" type="ORF">KI387_042031</name>
</gene>
<name>A0AA38C4R0_TAXCH</name>
<dbReference type="Proteomes" id="UP000824469">
    <property type="component" value="Unassembled WGS sequence"/>
</dbReference>
<dbReference type="EMBL" id="JAHRHJ020002310">
    <property type="protein sequence ID" value="KAH9292783.1"/>
    <property type="molecule type" value="Genomic_DNA"/>
</dbReference>
<feature type="non-terminal residue" evidence="1">
    <location>
        <position position="1"/>
    </location>
</feature>
<feature type="non-terminal residue" evidence="1">
    <location>
        <position position="80"/>
    </location>
</feature>
<keyword evidence="2" id="KW-1185">Reference proteome</keyword>
<reference evidence="1 2" key="1">
    <citation type="journal article" date="2021" name="Nat. Plants">
        <title>The Taxus genome provides insights into paclitaxel biosynthesis.</title>
        <authorList>
            <person name="Xiong X."/>
            <person name="Gou J."/>
            <person name="Liao Q."/>
            <person name="Li Y."/>
            <person name="Zhou Q."/>
            <person name="Bi G."/>
            <person name="Li C."/>
            <person name="Du R."/>
            <person name="Wang X."/>
            <person name="Sun T."/>
            <person name="Guo L."/>
            <person name="Liang H."/>
            <person name="Lu P."/>
            <person name="Wu Y."/>
            <person name="Zhang Z."/>
            <person name="Ro D.K."/>
            <person name="Shang Y."/>
            <person name="Huang S."/>
            <person name="Yan J."/>
        </authorList>
    </citation>
    <scope>NUCLEOTIDE SEQUENCE [LARGE SCALE GENOMIC DNA]</scope>
    <source>
        <strain evidence="1">Ta-2019</strain>
    </source>
</reference>
<dbReference type="AlphaFoldDB" id="A0AA38C4R0"/>
<comment type="caution">
    <text evidence="1">The sequence shown here is derived from an EMBL/GenBank/DDBJ whole genome shotgun (WGS) entry which is preliminary data.</text>
</comment>